<dbReference type="Proteomes" id="UP001159428">
    <property type="component" value="Unassembled WGS sequence"/>
</dbReference>
<sequence length="76" mass="8675">KQFQIFNAHQHLHLPEVLKDLGHLWSNSCFPFEDYSGDLFRELFHGTKNVDGQIVTAVSIIQKLPEIARSTTPSIL</sequence>
<reference evidence="1 2" key="1">
    <citation type="submission" date="2022-05" db="EMBL/GenBank/DDBJ databases">
        <authorList>
            <consortium name="Genoscope - CEA"/>
            <person name="William W."/>
        </authorList>
    </citation>
    <scope>NUCLEOTIDE SEQUENCE [LARGE SCALE GENOMIC DNA]</scope>
</reference>
<comment type="caution">
    <text evidence="1">The sequence shown here is derived from an EMBL/GenBank/DDBJ whole genome shotgun (WGS) entry which is preliminary data.</text>
</comment>
<dbReference type="PANTHER" id="PTHR46579:SF1">
    <property type="entry name" value="F5_8 TYPE C DOMAIN-CONTAINING PROTEIN"/>
    <property type="match status" value="1"/>
</dbReference>
<gene>
    <name evidence="1" type="ORF">PMEA_00023251</name>
</gene>
<accession>A0AAU9XFZ6</accession>
<keyword evidence="2" id="KW-1185">Reference proteome</keyword>
<name>A0AAU9XFZ6_9CNID</name>
<proteinExistence type="predicted"/>
<evidence type="ECO:0000313" key="2">
    <source>
        <dbReference type="Proteomes" id="UP001159428"/>
    </source>
</evidence>
<organism evidence="1 2">
    <name type="scientific">Pocillopora meandrina</name>
    <dbReference type="NCBI Taxonomy" id="46732"/>
    <lineage>
        <taxon>Eukaryota</taxon>
        <taxon>Metazoa</taxon>
        <taxon>Cnidaria</taxon>
        <taxon>Anthozoa</taxon>
        <taxon>Hexacorallia</taxon>
        <taxon>Scleractinia</taxon>
        <taxon>Astrocoeniina</taxon>
        <taxon>Pocilloporidae</taxon>
        <taxon>Pocillopora</taxon>
    </lineage>
</organism>
<protein>
    <submittedName>
        <fullName evidence="1">Uncharacterized protein</fullName>
    </submittedName>
</protein>
<dbReference type="AlphaFoldDB" id="A0AAU9XFZ6"/>
<evidence type="ECO:0000313" key="1">
    <source>
        <dbReference type="EMBL" id="CAH3147037.1"/>
    </source>
</evidence>
<feature type="non-terminal residue" evidence="1">
    <location>
        <position position="1"/>
    </location>
</feature>
<dbReference type="PANTHER" id="PTHR46579">
    <property type="entry name" value="F5/8 TYPE C DOMAIN-CONTAINING PROTEIN-RELATED"/>
    <property type="match status" value="1"/>
</dbReference>
<dbReference type="EMBL" id="CALNXJ010000042">
    <property type="protein sequence ID" value="CAH3147037.1"/>
    <property type="molecule type" value="Genomic_DNA"/>
</dbReference>